<sequence length="309" mass="35143">MIRILEFKDGSRWIARFRMPPIDDPDDEDGEGSVLLQREVDCIQLVKERTTMPVPVVYGYRASINDDIGAPFILMECLAGNVANDLNSGSTRPQHKLRFYVDMARYQDIVDFPILLQNEPVPIAERQDYDENGVPTDEEARVIFEEQKECVGAVRQAEQSKGLSPMLSAVFADQAGQDLAISMRLYSEGKWARHTRVFDVYHERWAKKEGENAALGSSEDVEEGRSEKVEKHSSSLWGIMWALCGHDDIQQGFVLHFCEAFGGNGIDEELLPFHVSFRFPRTCEEALCKLTYGVSKLRQWKSYGIKLIN</sequence>
<evidence type="ECO:0000313" key="2">
    <source>
        <dbReference type="Proteomes" id="UP001590951"/>
    </source>
</evidence>
<dbReference type="EMBL" id="JBHFEH010000018">
    <property type="protein sequence ID" value="KAL2053910.1"/>
    <property type="molecule type" value="Genomic_DNA"/>
</dbReference>
<proteinExistence type="predicted"/>
<organism evidence="1 2">
    <name type="scientific">Lepraria finkii</name>
    <dbReference type="NCBI Taxonomy" id="1340010"/>
    <lineage>
        <taxon>Eukaryota</taxon>
        <taxon>Fungi</taxon>
        <taxon>Dikarya</taxon>
        <taxon>Ascomycota</taxon>
        <taxon>Pezizomycotina</taxon>
        <taxon>Lecanoromycetes</taxon>
        <taxon>OSLEUM clade</taxon>
        <taxon>Lecanoromycetidae</taxon>
        <taxon>Lecanorales</taxon>
        <taxon>Lecanorineae</taxon>
        <taxon>Stereocaulaceae</taxon>
        <taxon>Lepraria</taxon>
    </lineage>
</organism>
<protein>
    <submittedName>
        <fullName evidence="1">Uncharacterized protein</fullName>
    </submittedName>
</protein>
<accession>A0ABR4B8G6</accession>
<keyword evidence="2" id="KW-1185">Reference proteome</keyword>
<dbReference type="Proteomes" id="UP001590951">
    <property type="component" value="Unassembled WGS sequence"/>
</dbReference>
<evidence type="ECO:0000313" key="1">
    <source>
        <dbReference type="EMBL" id="KAL2053910.1"/>
    </source>
</evidence>
<name>A0ABR4B8G6_9LECA</name>
<reference evidence="1 2" key="1">
    <citation type="submission" date="2024-09" db="EMBL/GenBank/DDBJ databases">
        <title>Rethinking Asexuality: The Enigmatic Case of Functional Sexual Genes in Lepraria (Stereocaulaceae).</title>
        <authorList>
            <person name="Doellman M."/>
            <person name="Sun Y."/>
            <person name="Barcenas-Pena A."/>
            <person name="Lumbsch H.T."/>
            <person name="Grewe F."/>
        </authorList>
    </citation>
    <scope>NUCLEOTIDE SEQUENCE [LARGE SCALE GENOMIC DNA]</scope>
    <source>
        <strain evidence="1 2">Grewe 0041</strain>
    </source>
</reference>
<comment type="caution">
    <text evidence="1">The sequence shown here is derived from an EMBL/GenBank/DDBJ whole genome shotgun (WGS) entry which is preliminary data.</text>
</comment>
<gene>
    <name evidence="1" type="ORF">ABVK25_005839</name>
</gene>